<dbReference type="InterPro" id="IPR008441">
    <property type="entry name" value="AfumC-like_glycosyl_Trfase"/>
</dbReference>
<sequence>MDYPMPIGVHAVPEHLLDLRSDDEIDRDLMNPPPVRDEKNVWFFWHSGFANMHPYTQRNIRAWHRRFSRRGWVVRVMDRATSSPLNIAKFLDVADPRTFPQSFIDGTIGGDYAPQHTSDLVRFPLLLKYGGVYADVGMIQIGDLDRLWNETVGNPASTYEVLSYAMGGPETRGLANYFLASRRDNAFFTRCHKLLLALWAADGGKADTDGMHSSPLLKGVPLLGANDNMSFEENGKFYGPEEVAKLLSDYITQGQVITMVMGLVDEEDGWNGPEYVVKHIYHIQFMVGSQYINHFTNWDGNRAFELMSLPLPKAGETENDDQAKAREIVEACLSQSFGFKLAHGLILRVIGHTLGSLWRKHTGSDDVPGTYAHWLRHGTKYWNQDDIPPPLELEVLPPFKVGRLLEA</sequence>
<evidence type="ECO:0008006" key="3">
    <source>
        <dbReference type="Google" id="ProtNLM"/>
    </source>
</evidence>
<reference evidence="1" key="1">
    <citation type="journal article" date="2020" name="Stud. Mycol.">
        <title>101 Dothideomycetes genomes: a test case for predicting lifestyles and emergence of pathogens.</title>
        <authorList>
            <person name="Haridas S."/>
            <person name="Albert R."/>
            <person name="Binder M."/>
            <person name="Bloem J."/>
            <person name="Labutti K."/>
            <person name="Salamov A."/>
            <person name="Andreopoulos B."/>
            <person name="Baker S."/>
            <person name="Barry K."/>
            <person name="Bills G."/>
            <person name="Bluhm B."/>
            <person name="Cannon C."/>
            <person name="Castanera R."/>
            <person name="Culley D."/>
            <person name="Daum C."/>
            <person name="Ezra D."/>
            <person name="Gonzalez J."/>
            <person name="Henrissat B."/>
            <person name="Kuo A."/>
            <person name="Liang C."/>
            <person name="Lipzen A."/>
            <person name="Lutzoni F."/>
            <person name="Magnuson J."/>
            <person name="Mondo S."/>
            <person name="Nolan M."/>
            <person name="Ohm R."/>
            <person name="Pangilinan J."/>
            <person name="Park H.-J."/>
            <person name="Ramirez L."/>
            <person name="Alfaro M."/>
            <person name="Sun H."/>
            <person name="Tritt A."/>
            <person name="Yoshinaga Y."/>
            <person name="Zwiers L.-H."/>
            <person name="Turgeon B."/>
            <person name="Goodwin S."/>
            <person name="Spatafora J."/>
            <person name="Crous P."/>
            <person name="Grigoriev I."/>
        </authorList>
    </citation>
    <scope>NUCLEOTIDE SEQUENCE</scope>
    <source>
        <strain evidence="1">CBS 113389</strain>
    </source>
</reference>
<dbReference type="GeneID" id="54473821"/>
<dbReference type="Proteomes" id="UP000799767">
    <property type="component" value="Unassembled WGS sequence"/>
</dbReference>
<evidence type="ECO:0000313" key="2">
    <source>
        <dbReference type="Proteomes" id="UP000799767"/>
    </source>
</evidence>
<dbReference type="OrthoDB" id="409543at2759"/>
<accession>A0A6A6Q4K7</accession>
<dbReference type="RefSeq" id="XP_033593528.1">
    <property type="nucleotide sequence ID" value="XM_033732819.1"/>
</dbReference>
<organism evidence="1 2">
    <name type="scientific">Neohortaea acidophila</name>
    <dbReference type="NCBI Taxonomy" id="245834"/>
    <lineage>
        <taxon>Eukaryota</taxon>
        <taxon>Fungi</taxon>
        <taxon>Dikarya</taxon>
        <taxon>Ascomycota</taxon>
        <taxon>Pezizomycotina</taxon>
        <taxon>Dothideomycetes</taxon>
        <taxon>Dothideomycetidae</taxon>
        <taxon>Mycosphaerellales</taxon>
        <taxon>Teratosphaeriaceae</taxon>
        <taxon>Neohortaea</taxon>
    </lineage>
</organism>
<evidence type="ECO:0000313" key="1">
    <source>
        <dbReference type="EMBL" id="KAF2486959.1"/>
    </source>
</evidence>
<protein>
    <recommendedName>
        <fullName evidence="3">Capsule polysaccharide biosynthesis protein</fullName>
    </recommendedName>
</protein>
<dbReference type="SUPFAM" id="SSF53448">
    <property type="entry name" value="Nucleotide-diphospho-sugar transferases"/>
    <property type="match status" value="1"/>
</dbReference>
<dbReference type="GO" id="GO:0016757">
    <property type="term" value="F:glycosyltransferase activity"/>
    <property type="evidence" value="ECO:0007669"/>
    <property type="project" value="InterPro"/>
</dbReference>
<dbReference type="EMBL" id="MU001632">
    <property type="protein sequence ID" value="KAF2486959.1"/>
    <property type="molecule type" value="Genomic_DNA"/>
</dbReference>
<dbReference type="Pfam" id="PF05704">
    <property type="entry name" value="Caps_synth"/>
    <property type="match status" value="1"/>
</dbReference>
<dbReference type="Gene3D" id="3.90.550.20">
    <property type="match status" value="1"/>
</dbReference>
<keyword evidence="2" id="KW-1185">Reference proteome</keyword>
<dbReference type="AlphaFoldDB" id="A0A6A6Q4K7"/>
<gene>
    <name evidence="1" type="ORF">BDY17DRAFT_292417</name>
</gene>
<proteinExistence type="predicted"/>
<dbReference type="InterPro" id="IPR029044">
    <property type="entry name" value="Nucleotide-diphossugar_trans"/>
</dbReference>
<name>A0A6A6Q4K7_9PEZI</name>